<name>A0A4Z2GTU4_9TELE</name>
<dbReference type="Proteomes" id="UP000314294">
    <property type="component" value="Unassembled WGS sequence"/>
</dbReference>
<accession>A0A4Z2GTU4</accession>
<organism evidence="1 2">
    <name type="scientific">Liparis tanakae</name>
    <name type="common">Tanaka's snailfish</name>
    <dbReference type="NCBI Taxonomy" id="230148"/>
    <lineage>
        <taxon>Eukaryota</taxon>
        <taxon>Metazoa</taxon>
        <taxon>Chordata</taxon>
        <taxon>Craniata</taxon>
        <taxon>Vertebrata</taxon>
        <taxon>Euteleostomi</taxon>
        <taxon>Actinopterygii</taxon>
        <taxon>Neopterygii</taxon>
        <taxon>Teleostei</taxon>
        <taxon>Neoteleostei</taxon>
        <taxon>Acanthomorphata</taxon>
        <taxon>Eupercaria</taxon>
        <taxon>Perciformes</taxon>
        <taxon>Cottioidei</taxon>
        <taxon>Cottales</taxon>
        <taxon>Liparidae</taxon>
        <taxon>Liparis</taxon>
    </lineage>
</organism>
<evidence type="ECO:0000313" key="2">
    <source>
        <dbReference type="Proteomes" id="UP000314294"/>
    </source>
</evidence>
<keyword evidence="2" id="KW-1185">Reference proteome</keyword>
<dbReference type="EMBL" id="SRLO01000435">
    <property type="protein sequence ID" value="TNN56152.1"/>
    <property type="molecule type" value="Genomic_DNA"/>
</dbReference>
<dbReference type="AlphaFoldDB" id="A0A4Z2GTU4"/>
<protein>
    <submittedName>
        <fullName evidence="1">Uncharacterized protein</fullName>
    </submittedName>
</protein>
<reference evidence="1 2" key="1">
    <citation type="submission" date="2019-03" db="EMBL/GenBank/DDBJ databases">
        <title>First draft genome of Liparis tanakae, snailfish: a comprehensive survey of snailfish specific genes.</title>
        <authorList>
            <person name="Kim W."/>
            <person name="Song I."/>
            <person name="Jeong J.-H."/>
            <person name="Kim D."/>
            <person name="Kim S."/>
            <person name="Ryu S."/>
            <person name="Song J.Y."/>
            <person name="Lee S.K."/>
        </authorList>
    </citation>
    <scope>NUCLEOTIDE SEQUENCE [LARGE SCALE GENOMIC DNA]</scope>
    <source>
        <tissue evidence="1">Muscle</tissue>
    </source>
</reference>
<sequence>MGLMQVEDMASRWQRENSRLWWQMGRASWFQSETTLKMVSGSQQRAKAVMRATSMMLMRRL</sequence>
<gene>
    <name evidence="1" type="ORF">EYF80_033617</name>
</gene>
<evidence type="ECO:0000313" key="1">
    <source>
        <dbReference type="EMBL" id="TNN56152.1"/>
    </source>
</evidence>
<comment type="caution">
    <text evidence="1">The sequence shown here is derived from an EMBL/GenBank/DDBJ whole genome shotgun (WGS) entry which is preliminary data.</text>
</comment>
<proteinExistence type="predicted"/>